<protein>
    <submittedName>
        <fullName evidence="1">Uncharacterized protein</fullName>
    </submittedName>
</protein>
<name>A0A7G1PAQ6_9ACTN</name>
<organism evidence="1 2">
    <name type="scientific">Streptomyces aurantiacus</name>
    <dbReference type="NCBI Taxonomy" id="47760"/>
    <lineage>
        <taxon>Bacteria</taxon>
        <taxon>Bacillati</taxon>
        <taxon>Actinomycetota</taxon>
        <taxon>Actinomycetes</taxon>
        <taxon>Kitasatosporales</taxon>
        <taxon>Streptomycetaceae</taxon>
        <taxon>Streptomyces</taxon>
        <taxon>Streptomyces aurantiacus group</taxon>
    </lineage>
</organism>
<dbReference type="Gene3D" id="1.10.10.10">
    <property type="entry name" value="Winged helix-like DNA-binding domain superfamily/Winged helix DNA-binding domain"/>
    <property type="match status" value="1"/>
</dbReference>
<dbReference type="InterPro" id="IPR036388">
    <property type="entry name" value="WH-like_DNA-bd_sf"/>
</dbReference>
<dbReference type="KEGG" id="sgm:GCM10017557_57950"/>
<sequence>MSARSLLTGWGPKPERVYPTIRGGLRQASTTLAPSLCQSGFCEELAIGRTALRQVLTKLVTESAIEVHGRSSYRVPDRS</sequence>
<keyword evidence="2" id="KW-1185">Reference proteome</keyword>
<dbReference type="Proteomes" id="UP000516444">
    <property type="component" value="Chromosome"/>
</dbReference>
<proteinExistence type="predicted"/>
<evidence type="ECO:0000313" key="2">
    <source>
        <dbReference type="Proteomes" id="UP000516444"/>
    </source>
</evidence>
<reference evidence="1 2" key="1">
    <citation type="journal article" date="2014" name="Int. J. Syst. Evol. Microbiol.">
        <title>Complete genome sequence of Corynebacterium casei LMG S-19264T (=DSM 44701T), isolated from a smear-ripened cheese.</title>
        <authorList>
            <consortium name="US DOE Joint Genome Institute (JGI-PGF)"/>
            <person name="Walter F."/>
            <person name="Albersmeier A."/>
            <person name="Kalinowski J."/>
            <person name="Ruckert C."/>
        </authorList>
    </citation>
    <scope>NUCLEOTIDE SEQUENCE [LARGE SCALE GENOMIC DNA]</scope>
    <source>
        <strain evidence="1 2">JCM 4677</strain>
    </source>
</reference>
<gene>
    <name evidence="1" type="ORF">GCM10017557_57950</name>
</gene>
<accession>A0A7G1PAQ6</accession>
<evidence type="ECO:0000313" key="1">
    <source>
        <dbReference type="EMBL" id="BCL30936.1"/>
    </source>
</evidence>
<dbReference type="EMBL" id="AP023440">
    <property type="protein sequence ID" value="BCL30936.1"/>
    <property type="molecule type" value="Genomic_DNA"/>
</dbReference>
<dbReference type="AlphaFoldDB" id="A0A7G1PAQ6"/>